<dbReference type="AlphaFoldDB" id="A0A7Y9L6S5"/>
<sequence>MIKRVFWFLVGAGVAAFVAIKIRDYLQQATPEAIGNRVADSAAGITERAQDFADRVRAAMVEREAEINDALGRNPE</sequence>
<proteinExistence type="predicted"/>
<organism evidence="1 2">
    <name type="scientific">Microlunatus parietis</name>
    <dbReference type="NCBI Taxonomy" id="682979"/>
    <lineage>
        <taxon>Bacteria</taxon>
        <taxon>Bacillati</taxon>
        <taxon>Actinomycetota</taxon>
        <taxon>Actinomycetes</taxon>
        <taxon>Propionibacteriales</taxon>
        <taxon>Propionibacteriaceae</taxon>
        <taxon>Microlunatus</taxon>
    </lineage>
</organism>
<dbReference type="Proteomes" id="UP000569914">
    <property type="component" value="Unassembled WGS sequence"/>
</dbReference>
<keyword evidence="2" id="KW-1185">Reference proteome</keyword>
<reference evidence="1 2" key="1">
    <citation type="submission" date="2020-07" db="EMBL/GenBank/DDBJ databases">
        <title>Sequencing the genomes of 1000 actinobacteria strains.</title>
        <authorList>
            <person name="Klenk H.-P."/>
        </authorList>
    </citation>
    <scope>NUCLEOTIDE SEQUENCE [LARGE SCALE GENOMIC DNA]</scope>
    <source>
        <strain evidence="1 2">DSM 22083</strain>
    </source>
</reference>
<accession>A0A7Y9L6S5</accession>
<evidence type="ECO:0000313" key="2">
    <source>
        <dbReference type="Proteomes" id="UP000569914"/>
    </source>
</evidence>
<gene>
    <name evidence="1" type="ORF">BKA15_000433</name>
</gene>
<protein>
    <submittedName>
        <fullName evidence="1">Archaellin</fullName>
    </submittedName>
</protein>
<evidence type="ECO:0000313" key="1">
    <source>
        <dbReference type="EMBL" id="NYE69104.1"/>
    </source>
</evidence>
<comment type="caution">
    <text evidence="1">The sequence shown here is derived from an EMBL/GenBank/DDBJ whole genome shotgun (WGS) entry which is preliminary data.</text>
</comment>
<dbReference type="EMBL" id="JACCBU010000001">
    <property type="protein sequence ID" value="NYE69104.1"/>
    <property type="molecule type" value="Genomic_DNA"/>
</dbReference>
<name>A0A7Y9L6S5_9ACTN</name>